<accession>A0A0D1BV42</accession>
<dbReference type="HOGENOM" id="CLU_094526_1_0_9"/>
<keyword evidence="1" id="KW-1003">Cell membrane</keyword>
<dbReference type="Proteomes" id="UP000032250">
    <property type="component" value="Unassembled WGS sequence"/>
</dbReference>
<dbReference type="InterPro" id="IPR014205">
    <property type="entry name" value="Spore_YtaF"/>
</dbReference>
<organism evidence="6 7">
    <name type="scientific">Clostridium botulinum B2 450</name>
    <dbReference type="NCBI Taxonomy" id="1379739"/>
    <lineage>
        <taxon>Bacteria</taxon>
        <taxon>Bacillati</taxon>
        <taxon>Bacillota</taxon>
        <taxon>Clostridia</taxon>
        <taxon>Eubacteriales</taxon>
        <taxon>Clostridiaceae</taxon>
        <taxon>Clostridium</taxon>
    </lineage>
</organism>
<dbReference type="PANTHER" id="PTHR35529:SF2">
    <property type="entry name" value="SPORULATION PROTEIN YTAF-RELATED"/>
    <property type="match status" value="1"/>
</dbReference>
<protein>
    <submittedName>
        <fullName evidence="6">Sporulation protein</fullName>
    </submittedName>
</protein>
<dbReference type="RefSeq" id="WP_003486268.1">
    <property type="nucleotide sequence ID" value="NZ_JXSU01000007.1"/>
</dbReference>
<name>A0A0D1BV42_CLOBO</name>
<feature type="transmembrane region" description="Helical" evidence="5">
    <location>
        <begin position="31"/>
        <end position="55"/>
    </location>
</feature>
<evidence type="ECO:0000256" key="3">
    <source>
        <dbReference type="ARBA" id="ARBA00022989"/>
    </source>
</evidence>
<keyword evidence="4 5" id="KW-0472">Membrane</keyword>
<keyword evidence="3 5" id="KW-1133">Transmembrane helix</keyword>
<gene>
    <name evidence="6" type="ORF">N495_08435</name>
</gene>
<dbReference type="InterPro" id="IPR003810">
    <property type="entry name" value="Mntp/YtaF"/>
</dbReference>
<feature type="transmembrane region" description="Helical" evidence="5">
    <location>
        <begin position="61"/>
        <end position="81"/>
    </location>
</feature>
<dbReference type="AlphaFoldDB" id="A0A0D1BV42"/>
<evidence type="ECO:0000313" key="7">
    <source>
        <dbReference type="Proteomes" id="UP000032250"/>
    </source>
</evidence>
<dbReference type="Pfam" id="PF02659">
    <property type="entry name" value="Mntp"/>
    <property type="match status" value="1"/>
</dbReference>
<dbReference type="PANTHER" id="PTHR35529">
    <property type="entry name" value="MANGANESE EFFLUX PUMP MNTP-RELATED"/>
    <property type="match status" value="1"/>
</dbReference>
<feature type="transmembrane region" description="Helical" evidence="5">
    <location>
        <begin position="6"/>
        <end position="24"/>
    </location>
</feature>
<evidence type="ECO:0000256" key="1">
    <source>
        <dbReference type="ARBA" id="ARBA00022475"/>
    </source>
</evidence>
<evidence type="ECO:0000256" key="4">
    <source>
        <dbReference type="ARBA" id="ARBA00023136"/>
    </source>
</evidence>
<feature type="transmembrane region" description="Helical" evidence="5">
    <location>
        <begin position="157"/>
        <end position="176"/>
    </location>
</feature>
<proteinExistence type="predicted"/>
<keyword evidence="2 5" id="KW-0812">Transmembrane</keyword>
<dbReference type="EMBL" id="JXSU01000007">
    <property type="protein sequence ID" value="KIS23622.1"/>
    <property type="molecule type" value="Genomic_DNA"/>
</dbReference>
<evidence type="ECO:0000256" key="5">
    <source>
        <dbReference type="SAM" id="Phobius"/>
    </source>
</evidence>
<evidence type="ECO:0000313" key="6">
    <source>
        <dbReference type="EMBL" id="KIS23622.1"/>
    </source>
</evidence>
<dbReference type="OrthoDB" id="1650809at2"/>
<dbReference type="GeneID" id="92938370"/>
<comment type="caution">
    <text evidence="6">The sequence shown here is derived from an EMBL/GenBank/DDBJ whole genome shotgun (WGS) entry which is preliminary data.</text>
</comment>
<reference evidence="6 7" key="1">
    <citation type="submission" date="2014-06" db="EMBL/GenBank/DDBJ databases">
        <title>Genome characterization of distinct group I Clostridium botulinum lineages.</title>
        <authorList>
            <person name="Giordani F."/>
            <person name="Anselmo A."/>
            <person name="Fillo S."/>
            <person name="Palozzi A.M."/>
            <person name="Fortunato A."/>
            <person name="Gentile B."/>
            <person name="Ciammaruconi A."/>
            <person name="Anniballi F."/>
            <person name="De Medici D."/>
            <person name="Lista F."/>
        </authorList>
    </citation>
    <scope>NUCLEOTIDE SEQUENCE [LARGE SCALE GENOMIC DNA]</scope>
    <source>
        <strain evidence="6 7">B2 450</strain>
    </source>
</reference>
<feature type="transmembrane region" description="Helical" evidence="5">
    <location>
        <begin position="188"/>
        <end position="206"/>
    </location>
</feature>
<dbReference type="PATRIC" id="fig|1379739.3.peg.2034"/>
<evidence type="ECO:0000256" key="2">
    <source>
        <dbReference type="ARBA" id="ARBA00022692"/>
    </source>
</evidence>
<dbReference type="NCBIfam" id="TIGR02840">
    <property type="entry name" value="spore_YtaF"/>
    <property type="match status" value="1"/>
</dbReference>
<sequence>MIESLLLVLAVSLDAFVASIAYGTNKIKIPFVSATIINIICSSVLGVSLFLGSVIKKFVPIKITSIISFIILCLFGIYYLFDSIVKNYVKKNRNSNKKLEIKFSDLNFIIDICIDETKADIDHSKNLNPKEALYLAAALSLDSLAIGLGSSLGNVNYIQIILLSLVAHFIFIYIGLFAGKKFVEKSKLNLSWLSGIILIVLAVMRII</sequence>